<keyword evidence="9" id="KW-1185">Reference proteome</keyword>
<dbReference type="Proteomes" id="UP000054248">
    <property type="component" value="Unassembled WGS sequence"/>
</dbReference>
<dbReference type="SMART" id="SM00195">
    <property type="entry name" value="DSPc"/>
    <property type="match status" value="1"/>
</dbReference>
<evidence type="ECO:0000256" key="5">
    <source>
        <dbReference type="SAM" id="MobiDB-lite"/>
    </source>
</evidence>
<reference evidence="9" key="2">
    <citation type="submission" date="2015-01" db="EMBL/GenBank/DDBJ databases">
        <title>Evolutionary Origins and Diversification of the Mycorrhizal Mutualists.</title>
        <authorList>
            <consortium name="DOE Joint Genome Institute"/>
            <consortium name="Mycorrhizal Genomics Consortium"/>
            <person name="Kohler A."/>
            <person name="Kuo A."/>
            <person name="Nagy L.G."/>
            <person name="Floudas D."/>
            <person name="Copeland A."/>
            <person name="Barry K.W."/>
            <person name="Cichocki N."/>
            <person name="Veneault-Fourrey C."/>
            <person name="LaButti K."/>
            <person name="Lindquist E.A."/>
            <person name="Lipzen A."/>
            <person name="Lundell T."/>
            <person name="Morin E."/>
            <person name="Murat C."/>
            <person name="Riley R."/>
            <person name="Ohm R."/>
            <person name="Sun H."/>
            <person name="Tunlid A."/>
            <person name="Henrissat B."/>
            <person name="Grigoriev I.V."/>
            <person name="Hibbett D.S."/>
            <person name="Martin F."/>
        </authorList>
    </citation>
    <scope>NUCLEOTIDE SEQUENCE [LARGE SCALE GENOMIC DNA]</scope>
    <source>
        <strain evidence="9">MUT 4182</strain>
    </source>
</reference>
<feature type="compositionally biased region" description="Low complexity" evidence="5">
    <location>
        <begin position="897"/>
        <end position="913"/>
    </location>
</feature>
<comment type="similarity">
    <text evidence="1">Belongs to the protein-tyrosine phosphatase family. Non-receptor class dual specificity subfamily.</text>
</comment>
<dbReference type="Pfam" id="PF00782">
    <property type="entry name" value="DSPc"/>
    <property type="match status" value="1"/>
</dbReference>
<dbReference type="FunFam" id="3.90.190.10:FF:000120">
    <property type="entry name" value="MAP kinase phosphatase, putative"/>
    <property type="match status" value="1"/>
</dbReference>
<feature type="compositionally biased region" description="Low complexity" evidence="5">
    <location>
        <begin position="363"/>
        <end position="380"/>
    </location>
</feature>
<dbReference type="InterPro" id="IPR000340">
    <property type="entry name" value="Dual-sp_phosphatase_cat-dom"/>
</dbReference>
<sequence>MDFPPQPRRPKPASASTLPGQLQLTPHAVASTSDSSPPPPNLPGHLSPPSSARDDEDDIIKELARLESLRLNVKQNLTLRPLKSSPGPTSSSAGGTPETLSLNSASSANLDSYPPTAIRRTFQGLPLNLKSDSLASNGLTDSSGDTASTGTMSTPQSPSEEGSPMLYTAISPSSASHINALPLPPSLHSPSDIISHYADPDESPASPFRHEAPPLSPAAAASSSANAQPISTSSLLAQLEAGAQPHIKPRPLLLDTRPLGNFQEERLKGSINLAIPTLILKRWKKYLEKDGRSGHLALVQAIGDSVQGLEGYVTTEEGKEEWDRLLGTGGNDASAPGLWNGDIVVFDGEMDEADPLGPTLQAQSKSLSPGPQQLLPPSSTPTTSWLLISILSSLTSSTPQSKSPNQVYWLRGGFAAVRRDPSLRARHMTTGSTNLAEGDDVNKSLLPQRGAGMNKEPAVYTSSPTEMDAPPLPAPPQNPPASSLLSIPSSTIQSPTSPSSRQRAVSTSAIPSPSTSSNSGMFQGGGAAANGGSTATTTTSGFKGRGLLSLKTDVKLPRSKSKQRTQIDVGPVAEESTGSPIKENGGARTSSSGRSSSTSHGSVVGVSDLTPPSRNASNDSHTPTVPSHSPLPPLRKPSPIGRITGAGGSGSGPSYSYSSMFSEASPSPSPSTTTANLPFPRTPTSGSATNGGTASSSSPSPGGGFLRNRSNTAMLPKLARLDTKSSRERLAPINTNLASTSSSNTKIVQPPPPLPPLPSTSENNNNTNNTTPPADQQQQQQPAMPPKLSLRTTPLKAATLAAPIASPKVSGFGLKLNLPPSPNRAAFSNNITSPTQDFKSPLSGTSMYFSPVQTPSEMARQYPFTPVESTYHSTTGFQYASFALAPDPPRTPGLGVPSQHYQQQPSSPTTPLTARPPPSPAMSSALTSESEGAIPPFIISTIVPGFLYLGPEMSTEENVEELMSFGVKRILNMAIECEPDDYGLDLDKRFEKYNRIGMRDTVEEDRMSKALKEVCELLDDARLHNAPTYVHCKAGKSRSVTAVMAYLIHANHWTLGQAYKYVVDRRKGVSPNIGFVSELMNFEEQKLGTKSIGVNPDVASADVVPPPSVVPARVRGVHARDSLPPGALFHTQSMAEAMSQIGVPVTAGGLGGAAVGAGAGEEMEVKDEEGRYRHARRAPKDEATLQPMRRVSKAGLESSWV</sequence>
<feature type="region of interest" description="Disordered" evidence="5">
    <location>
        <begin position="1"/>
        <end position="58"/>
    </location>
</feature>
<feature type="compositionally biased region" description="Pro residues" evidence="5">
    <location>
        <begin position="470"/>
        <end position="479"/>
    </location>
</feature>
<feature type="compositionally biased region" description="Low complexity" evidence="5">
    <location>
        <begin position="759"/>
        <end position="782"/>
    </location>
</feature>
<feature type="compositionally biased region" description="Low complexity" evidence="5">
    <location>
        <begin position="652"/>
        <end position="666"/>
    </location>
</feature>
<evidence type="ECO:0000256" key="3">
    <source>
        <dbReference type="ARBA" id="ARBA00022801"/>
    </source>
</evidence>
<dbReference type="GO" id="GO:0043409">
    <property type="term" value="P:negative regulation of MAPK cascade"/>
    <property type="evidence" value="ECO:0007669"/>
    <property type="project" value="TreeGrafter"/>
</dbReference>
<name>A0A0C3M9P2_9AGAM</name>
<feature type="compositionally biased region" description="Low complexity" evidence="5">
    <location>
        <begin position="734"/>
        <end position="745"/>
    </location>
</feature>
<dbReference type="EMBL" id="KN822972">
    <property type="protein sequence ID" value="KIO30407.1"/>
    <property type="molecule type" value="Genomic_DNA"/>
</dbReference>
<evidence type="ECO:0000313" key="8">
    <source>
        <dbReference type="EMBL" id="KIO30407.1"/>
    </source>
</evidence>
<feature type="compositionally biased region" description="Basic and acidic residues" evidence="5">
    <location>
        <begin position="1168"/>
        <end position="1183"/>
    </location>
</feature>
<dbReference type="PANTHER" id="PTHR10159">
    <property type="entry name" value="DUAL SPECIFICITY PROTEIN PHOSPHATASE"/>
    <property type="match status" value="1"/>
</dbReference>
<dbReference type="STRING" id="1051891.A0A0C3M9P2"/>
<feature type="compositionally biased region" description="Pro residues" evidence="5">
    <location>
        <begin position="749"/>
        <end position="758"/>
    </location>
</feature>
<dbReference type="Gene3D" id="3.90.190.10">
    <property type="entry name" value="Protein tyrosine phosphatase superfamily"/>
    <property type="match status" value="1"/>
</dbReference>
<dbReference type="PROSITE" id="PS50054">
    <property type="entry name" value="TYR_PHOSPHATASE_DUAL"/>
    <property type="match status" value="1"/>
</dbReference>
<dbReference type="Gene3D" id="3.40.250.10">
    <property type="entry name" value="Rhodanese-like domain"/>
    <property type="match status" value="1"/>
</dbReference>
<accession>A0A0C3M9P2</accession>
<feature type="domain" description="Tyrosine specific protein phosphatases" evidence="7">
    <location>
        <begin position="1008"/>
        <end position="1069"/>
    </location>
</feature>
<feature type="region of interest" description="Disordered" evidence="5">
    <location>
        <begin position="1161"/>
        <end position="1201"/>
    </location>
</feature>
<dbReference type="InterPro" id="IPR000387">
    <property type="entry name" value="Tyr_Pase_dom"/>
</dbReference>
<feature type="compositionally biased region" description="Low complexity" evidence="5">
    <location>
        <begin position="217"/>
        <end position="226"/>
    </location>
</feature>
<feature type="compositionally biased region" description="Low complexity" evidence="5">
    <location>
        <begin position="84"/>
        <end position="110"/>
    </location>
</feature>
<feature type="compositionally biased region" description="Low complexity" evidence="5">
    <location>
        <begin position="586"/>
        <end position="607"/>
    </location>
</feature>
<reference evidence="8 9" key="1">
    <citation type="submission" date="2014-04" db="EMBL/GenBank/DDBJ databases">
        <authorList>
            <consortium name="DOE Joint Genome Institute"/>
            <person name="Kuo A."/>
            <person name="Girlanda M."/>
            <person name="Perotto S."/>
            <person name="Kohler A."/>
            <person name="Nagy L.G."/>
            <person name="Floudas D."/>
            <person name="Copeland A."/>
            <person name="Barry K.W."/>
            <person name="Cichocki N."/>
            <person name="Veneault-Fourrey C."/>
            <person name="LaButti K."/>
            <person name="Lindquist E.A."/>
            <person name="Lipzen A."/>
            <person name="Lundell T."/>
            <person name="Morin E."/>
            <person name="Murat C."/>
            <person name="Sun H."/>
            <person name="Tunlid A."/>
            <person name="Henrissat B."/>
            <person name="Grigoriev I.V."/>
            <person name="Hibbett D.S."/>
            <person name="Martin F."/>
            <person name="Nordberg H.P."/>
            <person name="Cantor M.N."/>
            <person name="Hua S.X."/>
        </authorList>
    </citation>
    <scope>NUCLEOTIDE SEQUENCE [LARGE SCALE GENOMIC DNA]</scope>
    <source>
        <strain evidence="8 9">MUT 4182</strain>
    </source>
</reference>
<evidence type="ECO:0000256" key="4">
    <source>
        <dbReference type="ARBA" id="ARBA00022912"/>
    </source>
</evidence>
<dbReference type="PROSITE" id="PS50056">
    <property type="entry name" value="TYR_PHOSPHATASE_2"/>
    <property type="match status" value="1"/>
</dbReference>
<feature type="compositionally biased region" description="Low complexity" evidence="5">
    <location>
        <begin position="140"/>
        <end position="154"/>
    </location>
</feature>
<dbReference type="SUPFAM" id="SSF52821">
    <property type="entry name" value="Rhodanese/Cell cycle control phosphatase"/>
    <property type="match status" value="1"/>
</dbReference>
<feature type="compositionally biased region" description="Polar residues" evidence="5">
    <location>
        <begin position="610"/>
        <end position="627"/>
    </location>
</feature>
<feature type="region of interest" description="Disordered" evidence="5">
    <location>
        <begin position="129"/>
        <end position="167"/>
    </location>
</feature>
<feature type="compositionally biased region" description="Low complexity" evidence="5">
    <location>
        <begin position="530"/>
        <end position="541"/>
    </location>
</feature>
<feature type="compositionally biased region" description="Basic and acidic residues" evidence="5">
    <location>
        <begin position="719"/>
        <end position="730"/>
    </location>
</feature>
<feature type="region of interest" description="Disordered" evidence="5">
    <location>
        <begin position="882"/>
        <end position="927"/>
    </location>
</feature>
<feature type="domain" description="Tyrosine-protein phosphatase" evidence="6">
    <location>
        <begin position="938"/>
        <end position="1088"/>
    </location>
</feature>
<dbReference type="EC" id="3.1.3.48" evidence="2"/>
<evidence type="ECO:0000256" key="1">
    <source>
        <dbReference type="ARBA" id="ARBA00008601"/>
    </source>
</evidence>
<keyword evidence="3" id="KW-0378">Hydrolase</keyword>
<organism evidence="8 9">
    <name type="scientific">Tulasnella calospora MUT 4182</name>
    <dbReference type="NCBI Taxonomy" id="1051891"/>
    <lineage>
        <taxon>Eukaryota</taxon>
        <taxon>Fungi</taxon>
        <taxon>Dikarya</taxon>
        <taxon>Basidiomycota</taxon>
        <taxon>Agaricomycotina</taxon>
        <taxon>Agaricomycetes</taxon>
        <taxon>Cantharellales</taxon>
        <taxon>Tulasnellaceae</taxon>
        <taxon>Tulasnella</taxon>
    </lineage>
</organism>
<dbReference type="GO" id="GO:0005737">
    <property type="term" value="C:cytoplasm"/>
    <property type="evidence" value="ECO:0007669"/>
    <property type="project" value="TreeGrafter"/>
</dbReference>
<dbReference type="AlphaFoldDB" id="A0A0C3M9P2"/>
<dbReference type="HOGENOM" id="CLU_007776_0_0_1"/>
<feature type="compositionally biased region" description="Polar residues" evidence="5">
    <location>
        <begin position="14"/>
        <end position="24"/>
    </location>
</feature>
<evidence type="ECO:0000259" key="6">
    <source>
        <dbReference type="PROSITE" id="PS50054"/>
    </source>
</evidence>
<dbReference type="InterPro" id="IPR020422">
    <property type="entry name" value="TYR_PHOSPHATASE_DUAL_dom"/>
</dbReference>
<evidence type="ECO:0000313" key="9">
    <source>
        <dbReference type="Proteomes" id="UP000054248"/>
    </source>
</evidence>
<evidence type="ECO:0000259" key="7">
    <source>
        <dbReference type="PROSITE" id="PS50056"/>
    </source>
</evidence>
<feature type="region of interest" description="Disordered" evidence="5">
    <location>
        <begin position="354"/>
        <end position="380"/>
    </location>
</feature>
<dbReference type="PANTHER" id="PTHR10159:SF530">
    <property type="entry name" value="DUAL SPECIFICITY PROTEIN PHOSPHATASE DDB_G0271350-RELATED"/>
    <property type="match status" value="1"/>
</dbReference>
<proteinExistence type="inferred from homology"/>
<keyword evidence="4" id="KW-0904">Protein phosphatase</keyword>
<dbReference type="GO" id="GO:0004725">
    <property type="term" value="F:protein tyrosine phosphatase activity"/>
    <property type="evidence" value="ECO:0007669"/>
    <property type="project" value="UniProtKB-EC"/>
</dbReference>
<feature type="region of interest" description="Disordered" evidence="5">
    <location>
        <begin position="191"/>
        <end position="226"/>
    </location>
</feature>
<dbReference type="InterPro" id="IPR029021">
    <property type="entry name" value="Prot-tyrosine_phosphatase-like"/>
</dbReference>
<feature type="compositionally biased region" description="Low complexity" evidence="5">
    <location>
        <begin position="682"/>
        <end position="700"/>
    </location>
</feature>
<feature type="region of interest" description="Disordered" evidence="5">
    <location>
        <begin position="72"/>
        <end position="114"/>
    </location>
</feature>
<dbReference type="OrthoDB" id="273181at2759"/>
<feature type="region of interest" description="Disordered" evidence="5">
    <location>
        <begin position="430"/>
        <end position="788"/>
    </location>
</feature>
<gene>
    <name evidence="8" type="ORF">M407DRAFT_20474</name>
</gene>
<evidence type="ECO:0000256" key="2">
    <source>
        <dbReference type="ARBA" id="ARBA00013064"/>
    </source>
</evidence>
<feature type="compositionally biased region" description="Polar residues" evidence="5">
    <location>
        <begin position="130"/>
        <end position="139"/>
    </location>
</feature>
<feature type="compositionally biased region" description="Low complexity" evidence="5">
    <location>
        <begin position="480"/>
        <end position="519"/>
    </location>
</feature>
<dbReference type="InterPro" id="IPR036873">
    <property type="entry name" value="Rhodanese-like_dom_sf"/>
</dbReference>
<dbReference type="CDD" id="cd14498">
    <property type="entry name" value="DSP"/>
    <property type="match status" value="1"/>
</dbReference>
<protein>
    <recommendedName>
        <fullName evidence="2">protein-tyrosine-phosphatase</fullName>
        <ecNumber evidence="2">3.1.3.48</ecNumber>
    </recommendedName>
</protein>
<dbReference type="SUPFAM" id="SSF52799">
    <property type="entry name" value="(Phosphotyrosine protein) phosphatases II"/>
    <property type="match status" value="1"/>
</dbReference>